<comment type="caution">
    <text evidence="1">The sequence shown here is derived from an EMBL/GenBank/DDBJ whole genome shotgun (WGS) entry which is preliminary data.</text>
</comment>
<gene>
    <name evidence="1" type="ORF">L3Q82_014458</name>
</gene>
<dbReference type="Proteomes" id="UP000831701">
    <property type="component" value="Chromosome 17"/>
</dbReference>
<protein>
    <submittedName>
        <fullName evidence="1">Uncharacterized protein</fullName>
    </submittedName>
</protein>
<proteinExistence type="predicted"/>
<name>A0ACB8VX46_9TELE</name>
<keyword evidence="2" id="KW-1185">Reference proteome</keyword>
<organism evidence="1 2">
    <name type="scientific">Scortum barcoo</name>
    <name type="common">barcoo grunter</name>
    <dbReference type="NCBI Taxonomy" id="214431"/>
    <lineage>
        <taxon>Eukaryota</taxon>
        <taxon>Metazoa</taxon>
        <taxon>Chordata</taxon>
        <taxon>Craniata</taxon>
        <taxon>Vertebrata</taxon>
        <taxon>Euteleostomi</taxon>
        <taxon>Actinopterygii</taxon>
        <taxon>Neopterygii</taxon>
        <taxon>Teleostei</taxon>
        <taxon>Neoteleostei</taxon>
        <taxon>Acanthomorphata</taxon>
        <taxon>Eupercaria</taxon>
        <taxon>Centrarchiformes</taxon>
        <taxon>Terapontoidei</taxon>
        <taxon>Terapontidae</taxon>
        <taxon>Scortum</taxon>
    </lineage>
</organism>
<dbReference type="EMBL" id="CM041547">
    <property type="protein sequence ID" value="KAI3360139.1"/>
    <property type="molecule type" value="Genomic_DNA"/>
</dbReference>
<reference evidence="1" key="1">
    <citation type="submission" date="2022-04" db="EMBL/GenBank/DDBJ databases">
        <title>Jade perch genome.</title>
        <authorList>
            <person name="Chao B."/>
        </authorList>
    </citation>
    <scope>NUCLEOTIDE SEQUENCE</scope>
    <source>
        <strain evidence="1">CB-2022</strain>
    </source>
</reference>
<evidence type="ECO:0000313" key="1">
    <source>
        <dbReference type="EMBL" id="KAI3360139.1"/>
    </source>
</evidence>
<sequence length="166" mass="18845">MSFLSAYLSTCVGCRSERLQEMEGRSSECAGMEVELRVCGETGSSTSPRMRSLLQFLALCAIVSLCVCYDSHESTESIEDLFMPPSRANSFIPPRRGNVYSPPRGNGLGSYNYVRRIKSPTERRVETCEDYSPCRSYAYRHGYQQAYQRYFGSQTQPQRPAGTHRY</sequence>
<accession>A0ACB8VX46</accession>
<evidence type="ECO:0000313" key="2">
    <source>
        <dbReference type="Proteomes" id="UP000831701"/>
    </source>
</evidence>